<dbReference type="CDD" id="cd01609">
    <property type="entry name" value="RNAP_beta'_N"/>
    <property type="match status" value="1"/>
</dbReference>
<dbReference type="InterPro" id="IPR038120">
    <property type="entry name" value="Rpb1_funnel_sf"/>
</dbReference>
<feature type="binding site" evidence="7">
    <location>
        <position position="88"/>
    </location>
    <ligand>
        <name>Zn(2+)</name>
        <dbReference type="ChEBI" id="CHEBI:29105"/>
        <label>1</label>
    </ligand>
</feature>
<dbReference type="InterPro" id="IPR044893">
    <property type="entry name" value="RNA_pol_Rpb1_clamp_domain"/>
</dbReference>
<dbReference type="InterPro" id="IPR007081">
    <property type="entry name" value="RNA_pol_Rpb1_5"/>
</dbReference>
<dbReference type="InterPro" id="IPR042102">
    <property type="entry name" value="RNA_pol_Rpb1_3_sf"/>
</dbReference>
<evidence type="ECO:0000256" key="8">
    <source>
        <dbReference type="RuleBase" id="RU004279"/>
    </source>
</evidence>
<evidence type="ECO:0000256" key="1">
    <source>
        <dbReference type="ARBA" id="ARBA00022478"/>
    </source>
</evidence>
<keyword evidence="3 7" id="KW-0548">Nucleotidyltransferase</keyword>
<feature type="binding site" evidence="7">
    <location>
        <position position="895"/>
    </location>
    <ligand>
        <name>Zn(2+)</name>
        <dbReference type="ChEBI" id="CHEBI:29105"/>
        <label>2</label>
    </ligand>
</feature>
<dbReference type="Pfam" id="PF04983">
    <property type="entry name" value="RNA_pol_Rpb1_3"/>
    <property type="match status" value="1"/>
</dbReference>
<dbReference type="Gene3D" id="2.40.50.100">
    <property type="match status" value="3"/>
</dbReference>
<dbReference type="InterPro" id="IPR007080">
    <property type="entry name" value="RNA_pol_Rpb1_1"/>
</dbReference>
<evidence type="ECO:0000256" key="4">
    <source>
        <dbReference type="ARBA" id="ARBA00022723"/>
    </source>
</evidence>
<dbReference type="RefSeq" id="WP_189379603.1">
    <property type="nucleotide sequence ID" value="NZ_BNAH01000020.1"/>
</dbReference>
<feature type="domain" description="RNA polymerase N-terminal" evidence="9">
    <location>
        <begin position="235"/>
        <end position="514"/>
    </location>
</feature>
<gene>
    <name evidence="7 10" type="primary">rpoC</name>
    <name evidence="10" type="ORF">GCM10011501_34860</name>
</gene>
<dbReference type="Proteomes" id="UP000626370">
    <property type="component" value="Unassembled WGS sequence"/>
</dbReference>
<dbReference type="EC" id="2.7.7.6" evidence="7"/>
<dbReference type="HAMAP" id="MF_01322">
    <property type="entry name" value="RNApol_bact_RpoC"/>
    <property type="match status" value="1"/>
</dbReference>
<dbReference type="InterPro" id="IPR000722">
    <property type="entry name" value="RNA_pol_asu"/>
</dbReference>
<dbReference type="Pfam" id="PF00623">
    <property type="entry name" value="RNA_pol_Rpb1_2"/>
    <property type="match status" value="1"/>
</dbReference>
<feature type="binding site" evidence="7">
    <location>
        <position position="898"/>
    </location>
    <ligand>
        <name>Zn(2+)</name>
        <dbReference type="ChEBI" id="CHEBI:29105"/>
        <label>2</label>
    </ligand>
</feature>
<dbReference type="InterPro" id="IPR007066">
    <property type="entry name" value="RNA_pol_Rpb1_3"/>
</dbReference>
<dbReference type="InterPro" id="IPR007083">
    <property type="entry name" value="RNA_pol_Rpb1_4"/>
</dbReference>
<comment type="cofactor">
    <cofactor evidence="7">
        <name>Zn(2+)</name>
        <dbReference type="ChEBI" id="CHEBI:29105"/>
    </cofactor>
    <text evidence="7">Binds 2 Zn(2+) ions per subunit.</text>
</comment>
<feature type="binding site" evidence="7">
    <location>
        <position position="70"/>
    </location>
    <ligand>
        <name>Zn(2+)</name>
        <dbReference type="ChEBI" id="CHEBI:29105"/>
        <label>1</label>
    </ligand>
</feature>
<accession>A0ABQ3J4Y4</accession>
<keyword evidence="4 7" id="KW-0479">Metal-binding</keyword>
<dbReference type="Pfam" id="PF04997">
    <property type="entry name" value="RNA_pol_Rpb1_1"/>
    <property type="match status" value="1"/>
</dbReference>
<sequence>MKDLLKFLKQQNQTEEFDGIRIGLASPDMIRSWSFGEVKKPETINYRTFKPERDGLFCARIFGPVKDYECLCGKYKRLKHRGVICEKCGVEVTLTKVRRDRMGHIELASPVAHIWFLKSLPSRIGLLLDMTLRDIERVLYFESYVVTEPGMTTLEKSAILTEEEYLDALEEHGDEFDAKMGAEAVLALLQQIDLDAEVAQMREELPEIGSETKRKKITKRLKLMEAFAQSGNKPEWMIMSVLPILPPDLRPLVPLDGGRFATSDLNDLYRRVINRNNRLKRLLDLIAPDIIVRNEKRMLQESVDALLDNGRRGRAITGSNKRPLKSLADMIKGKQGRFRQNLLGKRVDYSGRSVITVGPTLRLHQCGLPKKMALELFKPFIYGKLEARGLATTIKAAKKLVEREGAEVWDVLDEVIREHPVMLNRAPTLHRLGIQAFEPVLIEGKAIHLHPLVCAAYNADFDGDQMAVHVPLTLEAQLEARALMMSTNNVLSPANGDPIIVPSQDVVLGLYYLTRDRINGLGEGMVFADTKEAEKAYRTGVAELHARVKIRITEHVRNSDGELVAQTNLRDTTVGRAILWQVCPKGLPYDLIDQPLGKKPISRLINHAYRNLGLKDTVIFADHIMYTGFHYAMIAGASVGIDDMVIPDAKYTIIDAAEEEVTEIQTQFEQGLVTAGEKYNKVIDIWSSANEKVSKAMMDNLSKEQVLNRDGEMEEQDSFNSIFMMADSGARGSAAQIRQLAGMRGLMAKPDGSIIETPITANFREGLNVLQYFISTHGARKGLADTALKTANSGYLTRRLVDVAQDLVVTEHDCGTHDGLLMTPLIEGGDVVEPLRERVLGRVVAEDVVIPGTEEVLLPRNTLIDENLCDVIEEHSVDQIKVRSIITCQNDFGICANCYGRDLARGHMINQGEAIGVVAAQSIGEPGTQLTMRTFHIGGAASRASAENNVQVKNSGTIKLQNAKFVTNSADHIVITSRSSEITVIDELGREKERYKVPYGAVLSKKDGEAIEAGDVIANWDPHTHPIITEVAGKVQFVELIDGVTMVRQTDDLTGLSSLVVTEVGQRNSAGKEMRPMVKLVDAKGNDVMIAGTEIPAQYYLPGNAIVNLEDGAEVNIGDALARIPQESSKTRDITGGLPRVADLFEARKPKLPAILAEKTGIIGFGKETKGKIRLLITQPNGEVYEEMIPKTRQLNVFEGESVQIGEVIADGPESPHDILRLRGVAPVANYIVNEVQEVYRLQGVKINDKHIEVIVRQMIRKCEILDAGDSEFLKGEQVEVARVKIANRELEAAGKRPAEFEMQMMGITKASLATESFISAASFQETTRVLTEAAVGGKKDSLRGLKENVIVGRLIPAGTGYAYHQERARKRNASAVVEEVTVSADEAAQALTDALNADLASD</sequence>
<comment type="catalytic activity">
    <reaction evidence="6 7 8">
        <text>RNA(n) + a ribonucleoside 5'-triphosphate = RNA(n+1) + diphosphate</text>
        <dbReference type="Rhea" id="RHEA:21248"/>
        <dbReference type="Rhea" id="RHEA-COMP:14527"/>
        <dbReference type="Rhea" id="RHEA-COMP:17342"/>
        <dbReference type="ChEBI" id="CHEBI:33019"/>
        <dbReference type="ChEBI" id="CHEBI:61557"/>
        <dbReference type="ChEBI" id="CHEBI:140395"/>
        <dbReference type="EC" id="2.7.7.6"/>
    </reaction>
</comment>
<dbReference type="EMBL" id="BNAH01000020">
    <property type="protein sequence ID" value="GHF02502.1"/>
    <property type="molecule type" value="Genomic_DNA"/>
</dbReference>
<protein>
    <recommendedName>
        <fullName evidence="7">DNA-directed RNA polymerase subunit beta'</fullName>
        <shortName evidence="7">RNAP subunit beta'</shortName>
        <ecNumber evidence="7">2.7.7.6</ecNumber>
    </recommendedName>
    <alternativeName>
        <fullName evidence="7">RNA polymerase subunit beta'</fullName>
    </alternativeName>
    <alternativeName>
        <fullName evidence="7">Transcriptase subunit beta'</fullName>
    </alternativeName>
</protein>
<dbReference type="PANTHER" id="PTHR19376:SF54">
    <property type="entry name" value="DNA-DIRECTED RNA POLYMERASE SUBUNIT BETA"/>
    <property type="match status" value="1"/>
</dbReference>
<dbReference type="Gene3D" id="1.10.40.90">
    <property type="match status" value="1"/>
</dbReference>
<feature type="binding site" evidence="7">
    <location>
        <position position="814"/>
    </location>
    <ligand>
        <name>Zn(2+)</name>
        <dbReference type="ChEBI" id="CHEBI:29105"/>
        <label>2</label>
    </ligand>
</feature>
<dbReference type="Pfam" id="PF04998">
    <property type="entry name" value="RNA_pol_Rpb1_5"/>
    <property type="match status" value="1"/>
</dbReference>
<comment type="similarity">
    <text evidence="7 8">Belongs to the RNA polymerase beta' chain family.</text>
</comment>
<dbReference type="GO" id="GO:0000428">
    <property type="term" value="C:DNA-directed RNA polymerase complex"/>
    <property type="evidence" value="ECO:0007669"/>
    <property type="project" value="UniProtKB-KW"/>
</dbReference>
<dbReference type="Pfam" id="PF05000">
    <property type="entry name" value="RNA_pol_Rpb1_4"/>
    <property type="match status" value="1"/>
</dbReference>
<dbReference type="Gene3D" id="2.40.40.20">
    <property type="match status" value="1"/>
</dbReference>
<feature type="binding site" evidence="7">
    <location>
        <position position="464"/>
    </location>
    <ligand>
        <name>Mg(2+)</name>
        <dbReference type="ChEBI" id="CHEBI:18420"/>
    </ligand>
</feature>
<comment type="subunit">
    <text evidence="7">The RNAP catalytic core consists of 2 alpha, 1 beta, 1 beta' and 1 omega subunit. When a sigma factor is associated with the core the holoenzyme is formed, which can initiate transcription.</text>
</comment>
<evidence type="ECO:0000256" key="2">
    <source>
        <dbReference type="ARBA" id="ARBA00022679"/>
    </source>
</evidence>
<keyword evidence="7" id="KW-0460">Magnesium</keyword>
<feature type="binding site" evidence="7">
    <location>
        <position position="888"/>
    </location>
    <ligand>
        <name>Zn(2+)</name>
        <dbReference type="ChEBI" id="CHEBI:29105"/>
        <label>2</label>
    </ligand>
</feature>
<name>A0ABQ3J4Y4_9GAMM</name>
<comment type="caution">
    <text evidence="10">The sequence shown here is derived from an EMBL/GenBank/DDBJ whole genome shotgun (WGS) entry which is preliminary data.</text>
</comment>
<feature type="binding site" evidence="7">
    <location>
        <position position="85"/>
    </location>
    <ligand>
        <name>Zn(2+)</name>
        <dbReference type="ChEBI" id="CHEBI:29105"/>
        <label>1</label>
    </ligand>
</feature>
<feature type="binding site" evidence="7">
    <location>
        <position position="72"/>
    </location>
    <ligand>
        <name>Zn(2+)</name>
        <dbReference type="ChEBI" id="CHEBI:29105"/>
        <label>1</label>
    </ligand>
</feature>
<evidence type="ECO:0000259" key="9">
    <source>
        <dbReference type="SMART" id="SM00663"/>
    </source>
</evidence>
<proteinExistence type="inferred from homology"/>
<dbReference type="InterPro" id="IPR045867">
    <property type="entry name" value="DNA-dir_RpoC_beta_prime"/>
</dbReference>
<dbReference type="CDD" id="cd02655">
    <property type="entry name" value="RNAP_beta'_C"/>
    <property type="match status" value="1"/>
</dbReference>
<dbReference type="InterPro" id="IPR012754">
    <property type="entry name" value="DNA-dir_RpoC_beta_prime_bact"/>
</dbReference>
<feature type="binding site" evidence="7">
    <location>
        <position position="462"/>
    </location>
    <ligand>
        <name>Mg(2+)</name>
        <dbReference type="ChEBI" id="CHEBI:18420"/>
    </ligand>
</feature>
<evidence type="ECO:0000256" key="6">
    <source>
        <dbReference type="ARBA" id="ARBA00048552"/>
    </source>
</evidence>
<evidence type="ECO:0000256" key="5">
    <source>
        <dbReference type="ARBA" id="ARBA00023163"/>
    </source>
</evidence>
<evidence type="ECO:0000256" key="7">
    <source>
        <dbReference type="HAMAP-Rule" id="MF_01322"/>
    </source>
</evidence>
<dbReference type="Gene3D" id="1.10.150.390">
    <property type="match status" value="1"/>
</dbReference>
<dbReference type="Gene3D" id="1.10.1790.20">
    <property type="match status" value="1"/>
</dbReference>
<organism evidence="10 11">
    <name type="scientific">Thalassotalea profundi</name>
    <dbReference type="NCBI Taxonomy" id="2036687"/>
    <lineage>
        <taxon>Bacteria</taxon>
        <taxon>Pseudomonadati</taxon>
        <taxon>Pseudomonadota</taxon>
        <taxon>Gammaproteobacteria</taxon>
        <taxon>Alteromonadales</taxon>
        <taxon>Colwelliaceae</taxon>
        <taxon>Thalassotalea</taxon>
    </lineage>
</organism>
<dbReference type="NCBIfam" id="TIGR02386">
    <property type="entry name" value="rpoC_TIGR"/>
    <property type="match status" value="1"/>
</dbReference>
<feature type="binding site" evidence="7">
    <location>
        <position position="460"/>
    </location>
    <ligand>
        <name>Mg(2+)</name>
        <dbReference type="ChEBI" id="CHEBI:18420"/>
    </ligand>
</feature>
<evidence type="ECO:0000313" key="10">
    <source>
        <dbReference type="EMBL" id="GHF02502.1"/>
    </source>
</evidence>
<dbReference type="Gene3D" id="1.10.274.100">
    <property type="entry name" value="RNA polymerase Rpb1, domain 3"/>
    <property type="match status" value="1"/>
</dbReference>
<reference evidence="11" key="1">
    <citation type="journal article" date="2019" name="Int. J. Syst. Evol. Microbiol.">
        <title>The Global Catalogue of Microorganisms (GCM) 10K type strain sequencing project: providing services to taxonomists for standard genome sequencing and annotation.</title>
        <authorList>
            <consortium name="The Broad Institute Genomics Platform"/>
            <consortium name="The Broad Institute Genome Sequencing Center for Infectious Disease"/>
            <person name="Wu L."/>
            <person name="Ma J."/>
        </authorList>
    </citation>
    <scope>NUCLEOTIDE SEQUENCE [LARGE SCALE GENOMIC DNA]</scope>
    <source>
        <strain evidence="11">CGMCC 1.15922</strain>
    </source>
</reference>
<comment type="cofactor">
    <cofactor evidence="7">
        <name>Mg(2+)</name>
        <dbReference type="ChEBI" id="CHEBI:18420"/>
    </cofactor>
    <text evidence="7">Binds 1 Mg(2+) ion per subunit.</text>
</comment>
<keyword evidence="1 7" id="KW-0240">DNA-directed RNA polymerase</keyword>
<dbReference type="Gene3D" id="1.10.132.30">
    <property type="match status" value="1"/>
</dbReference>
<evidence type="ECO:0000256" key="3">
    <source>
        <dbReference type="ARBA" id="ARBA00022695"/>
    </source>
</evidence>
<keyword evidence="5 7" id="KW-0804">Transcription</keyword>
<keyword evidence="2 7" id="KW-0808">Transferase</keyword>
<dbReference type="PANTHER" id="PTHR19376">
    <property type="entry name" value="DNA-DIRECTED RNA POLYMERASE"/>
    <property type="match status" value="1"/>
</dbReference>
<dbReference type="Gene3D" id="4.10.860.120">
    <property type="entry name" value="RNA polymerase II, clamp domain"/>
    <property type="match status" value="1"/>
</dbReference>
<dbReference type="SMART" id="SM00663">
    <property type="entry name" value="RPOLA_N"/>
    <property type="match status" value="1"/>
</dbReference>
<dbReference type="InterPro" id="IPR006592">
    <property type="entry name" value="RNA_pol_N"/>
</dbReference>
<dbReference type="SUPFAM" id="SSF64484">
    <property type="entry name" value="beta and beta-prime subunits of DNA dependent RNA-polymerase"/>
    <property type="match status" value="1"/>
</dbReference>
<keyword evidence="7" id="KW-0862">Zinc</keyword>
<comment type="function">
    <text evidence="7 8">DNA-dependent RNA polymerase catalyzes the transcription of DNA into RNA using the four ribonucleoside triphosphates as substrates.</text>
</comment>
<keyword evidence="11" id="KW-1185">Reference proteome</keyword>
<evidence type="ECO:0000313" key="11">
    <source>
        <dbReference type="Proteomes" id="UP000626370"/>
    </source>
</evidence>